<dbReference type="OrthoDB" id="1010796at2"/>
<evidence type="ECO:0000256" key="1">
    <source>
        <dbReference type="ARBA" id="ARBA00022729"/>
    </source>
</evidence>
<dbReference type="AlphaFoldDB" id="A0A4Y8WPY3"/>
<keyword evidence="1" id="KW-0732">Signal</keyword>
<organism evidence="3 4">
    <name type="scientific">Porphyromonas levii</name>
    <dbReference type="NCBI Taxonomy" id="28114"/>
    <lineage>
        <taxon>Bacteria</taxon>
        <taxon>Pseudomonadati</taxon>
        <taxon>Bacteroidota</taxon>
        <taxon>Bacteroidia</taxon>
        <taxon>Bacteroidales</taxon>
        <taxon>Porphyromonadaceae</taxon>
        <taxon>Porphyromonas</taxon>
    </lineage>
</organism>
<gene>
    <name evidence="3" type="ORF">E4P47_07115</name>
</gene>
<dbReference type="SUPFAM" id="SSF56925">
    <property type="entry name" value="OMPA-like"/>
    <property type="match status" value="3"/>
</dbReference>
<dbReference type="Proteomes" id="UP000297225">
    <property type="component" value="Unassembled WGS sequence"/>
</dbReference>
<feature type="domain" description="Outer membrane protein beta-barrel" evidence="2">
    <location>
        <begin position="6"/>
        <end position="177"/>
    </location>
</feature>
<sequence>MLGGLLGFFAFPTANAQVDGVSFTLSPSASYNWWNQNVALKNSPFYGARLGIGFGPYVELRGTFEKSINLKNAFEQKGWLTDKPDFLQKLDGMDMDITRVGGELKLNILNSSYAVAPYIVVGGGVQMLDYNPFDTTIGVIEDAKQKDKQIYLSAGAGVRFNLSERVALSVEGRNLQMKMNDVFLNPTIDDKAKRWGNWSALASLDITLGGTSRFNDEAMKYSNLFEDGFRGMKFVLEPGIVYADFHEKLGQADQWFVGGAAGVDFSSLVGLRAFYYQGTEEPQKLNFKFNKNLKMYGGNLIFRLNQPRGIVPYLTLGAGYLDDNSLIPTDPDAPGSSKDVSERFNIHNLFLTGGAGVEVPFSKYVALFGSVNAMLSSGNDKVLNTVVDDVYTSLAYNAGVRINLGRSAYEPVSGVADDNVNDRVNEMQNGERQNNTRATIFGSQAVRKGSGRMMTKSEFEEMVDRILNKIRREENARASQFSDSEMNIIVAALNAQNGQNGTKTTTVTTQDLTNQQLVNEMRRLVDRIDRQQTYAPNVAQVAPVQRVAPVVAAPATVAPGTTVYGQPAEDAARVKYGFLKLNRLAGVTGLNFGEGTQWMVGMRGYMQISDTDLDFMPEMMFGFGTKNAFDLGANVVYNIRLHDSVVDPYAGLGLGLYSHGAGLKFGTNIIVGANFKLGTSGELFADYVSRGFFKNNQVSVGYRFLF</sequence>
<keyword evidence="4" id="KW-1185">Reference proteome</keyword>
<dbReference type="InterPro" id="IPR027385">
    <property type="entry name" value="Beta-barrel_OMP"/>
</dbReference>
<evidence type="ECO:0000259" key="2">
    <source>
        <dbReference type="Pfam" id="PF13505"/>
    </source>
</evidence>
<dbReference type="EMBL" id="SPNC01000113">
    <property type="protein sequence ID" value="TFH94521.1"/>
    <property type="molecule type" value="Genomic_DNA"/>
</dbReference>
<dbReference type="Pfam" id="PF13505">
    <property type="entry name" value="OMP_b-brl"/>
    <property type="match status" value="1"/>
</dbReference>
<evidence type="ECO:0000313" key="3">
    <source>
        <dbReference type="EMBL" id="TFH94521.1"/>
    </source>
</evidence>
<dbReference type="InterPro" id="IPR011250">
    <property type="entry name" value="OMP/PagP_B-barrel"/>
</dbReference>
<dbReference type="STRING" id="1122973.GCA_000379925_01474"/>
<reference evidence="3 4" key="1">
    <citation type="submission" date="2019-03" db="EMBL/GenBank/DDBJ databases">
        <title>Porphyromonas levii Isolated from the Uterus of Dairy Cows.</title>
        <authorList>
            <person name="Francis A.M."/>
        </authorList>
    </citation>
    <scope>NUCLEOTIDE SEQUENCE [LARGE SCALE GENOMIC DNA]</scope>
    <source>
        <strain evidence="3 4">AF5678</strain>
    </source>
</reference>
<protein>
    <recommendedName>
        <fullName evidence="2">Outer membrane protein beta-barrel domain-containing protein</fullName>
    </recommendedName>
</protein>
<accession>A0A4Y8WPY3</accession>
<dbReference type="Gene3D" id="2.40.160.20">
    <property type="match status" value="2"/>
</dbReference>
<name>A0A4Y8WPY3_9PORP</name>
<evidence type="ECO:0000313" key="4">
    <source>
        <dbReference type="Proteomes" id="UP000297225"/>
    </source>
</evidence>
<comment type="caution">
    <text evidence="3">The sequence shown here is derived from an EMBL/GenBank/DDBJ whole genome shotgun (WGS) entry which is preliminary data.</text>
</comment>
<proteinExistence type="predicted"/>